<dbReference type="InterPro" id="IPR043128">
    <property type="entry name" value="Rev_trsase/Diguanyl_cyclase"/>
</dbReference>
<feature type="region of interest" description="Disordered" evidence="1">
    <location>
        <begin position="1"/>
        <end position="39"/>
    </location>
</feature>
<dbReference type="SUPFAM" id="SSF56672">
    <property type="entry name" value="DNA/RNA polymerases"/>
    <property type="match status" value="1"/>
</dbReference>
<sequence>MTITSEDAPERLEAAGRGETDWQRGDARTQGDANGITPIPQKVKAVREFPLPTMAKKLREILGVINYYHRFITHAASALSPLHDPFKGIMNPMHGKKCLPYSGPEDRKLRLTTPSVTEWLNICTEG</sequence>
<dbReference type="AlphaFoldDB" id="A0AAE1PM22"/>
<evidence type="ECO:0008006" key="4">
    <source>
        <dbReference type="Google" id="ProtNLM"/>
    </source>
</evidence>
<proteinExistence type="predicted"/>
<feature type="compositionally biased region" description="Basic and acidic residues" evidence="1">
    <location>
        <begin position="8"/>
        <end position="29"/>
    </location>
</feature>
<comment type="caution">
    <text evidence="2">The sequence shown here is derived from an EMBL/GenBank/DDBJ whole genome shotgun (WGS) entry which is preliminary data.</text>
</comment>
<organism evidence="2 3">
    <name type="scientific">Petrolisthes manimaculis</name>
    <dbReference type="NCBI Taxonomy" id="1843537"/>
    <lineage>
        <taxon>Eukaryota</taxon>
        <taxon>Metazoa</taxon>
        <taxon>Ecdysozoa</taxon>
        <taxon>Arthropoda</taxon>
        <taxon>Crustacea</taxon>
        <taxon>Multicrustacea</taxon>
        <taxon>Malacostraca</taxon>
        <taxon>Eumalacostraca</taxon>
        <taxon>Eucarida</taxon>
        <taxon>Decapoda</taxon>
        <taxon>Pleocyemata</taxon>
        <taxon>Anomura</taxon>
        <taxon>Galatheoidea</taxon>
        <taxon>Porcellanidae</taxon>
        <taxon>Petrolisthes</taxon>
    </lineage>
</organism>
<name>A0AAE1PM22_9EUCA</name>
<keyword evidence="3" id="KW-1185">Reference proteome</keyword>
<protein>
    <recommendedName>
        <fullName evidence="4">Reverse transcriptase</fullName>
    </recommendedName>
</protein>
<dbReference type="InterPro" id="IPR051320">
    <property type="entry name" value="Viral_Replic_Matur_Polypro"/>
</dbReference>
<dbReference type="InterPro" id="IPR043502">
    <property type="entry name" value="DNA/RNA_pol_sf"/>
</dbReference>
<dbReference type="PANTHER" id="PTHR33064">
    <property type="entry name" value="POL PROTEIN"/>
    <property type="match status" value="1"/>
</dbReference>
<dbReference type="EMBL" id="JAWZYT010001649">
    <property type="protein sequence ID" value="KAK4310316.1"/>
    <property type="molecule type" value="Genomic_DNA"/>
</dbReference>
<reference evidence="2" key="1">
    <citation type="submission" date="2023-11" db="EMBL/GenBank/DDBJ databases">
        <title>Genome assemblies of two species of porcelain crab, Petrolisthes cinctipes and Petrolisthes manimaculis (Anomura: Porcellanidae).</title>
        <authorList>
            <person name="Angst P."/>
        </authorList>
    </citation>
    <scope>NUCLEOTIDE SEQUENCE</scope>
    <source>
        <strain evidence="2">PB745_02</strain>
        <tissue evidence="2">Gill</tissue>
    </source>
</reference>
<dbReference type="Proteomes" id="UP001292094">
    <property type="component" value="Unassembled WGS sequence"/>
</dbReference>
<accession>A0AAE1PM22</accession>
<dbReference type="GO" id="GO:0071897">
    <property type="term" value="P:DNA biosynthetic process"/>
    <property type="evidence" value="ECO:0007669"/>
    <property type="project" value="UniProtKB-ARBA"/>
</dbReference>
<evidence type="ECO:0000256" key="1">
    <source>
        <dbReference type="SAM" id="MobiDB-lite"/>
    </source>
</evidence>
<gene>
    <name evidence="2" type="ORF">Pmani_018134</name>
</gene>
<dbReference type="Gene3D" id="3.30.70.270">
    <property type="match status" value="1"/>
</dbReference>
<evidence type="ECO:0000313" key="3">
    <source>
        <dbReference type="Proteomes" id="UP001292094"/>
    </source>
</evidence>
<dbReference type="PANTHER" id="PTHR33064:SF37">
    <property type="entry name" value="RIBONUCLEASE H"/>
    <property type="match status" value="1"/>
</dbReference>
<evidence type="ECO:0000313" key="2">
    <source>
        <dbReference type="EMBL" id="KAK4310316.1"/>
    </source>
</evidence>